<feature type="domain" description="M23ase beta-sheet core" evidence="1">
    <location>
        <begin position="131"/>
        <end position="165"/>
    </location>
</feature>
<gene>
    <name evidence="2" type="ORF">Cop2CBH44_10540</name>
</gene>
<dbReference type="InterPro" id="IPR016047">
    <property type="entry name" value="M23ase_b-sheet_dom"/>
</dbReference>
<dbReference type="GO" id="GO:0004222">
    <property type="term" value="F:metalloendopeptidase activity"/>
    <property type="evidence" value="ECO:0007669"/>
    <property type="project" value="TreeGrafter"/>
</dbReference>
<accession>A0A7G1HVY9</accession>
<dbReference type="PANTHER" id="PTHR21666:SF285">
    <property type="entry name" value="M23 FAMILY METALLOPEPTIDASE"/>
    <property type="match status" value="1"/>
</dbReference>
<protein>
    <submittedName>
        <fullName evidence="2">Peptidase M23</fullName>
    </submittedName>
</protein>
<dbReference type="SUPFAM" id="SSF51261">
    <property type="entry name" value="Duplicated hybrid motif"/>
    <property type="match status" value="1"/>
</dbReference>
<dbReference type="InterPro" id="IPR011055">
    <property type="entry name" value="Dup_hybrid_motif"/>
</dbReference>
<reference evidence="3" key="1">
    <citation type="submission" date="2020-07" db="EMBL/GenBank/DDBJ databases">
        <title>Complete genome sequencing of Coprobacter sp. strain 2CBH44.</title>
        <authorList>
            <person name="Sakamoto M."/>
            <person name="Murakami T."/>
            <person name="Mori H."/>
        </authorList>
    </citation>
    <scope>NUCLEOTIDE SEQUENCE [LARGE SCALE GENOMIC DNA]</scope>
    <source>
        <strain evidence="3">2CBH44</strain>
    </source>
</reference>
<dbReference type="Proteomes" id="UP000594042">
    <property type="component" value="Chromosome"/>
</dbReference>
<dbReference type="RefSeq" id="WP_200755683.1">
    <property type="nucleotide sequence ID" value="NZ_AP023322.1"/>
</dbReference>
<dbReference type="AlphaFoldDB" id="A0A7G1HVY9"/>
<evidence type="ECO:0000259" key="1">
    <source>
        <dbReference type="Pfam" id="PF01551"/>
    </source>
</evidence>
<name>A0A7G1HVY9_9BACT</name>
<evidence type="ECO:0000313" key="3">
    <source>
        <dbReference type="Proteomes" id="UP000594042"/>
    </source>
</evidence>
<dbReference type="Pfam" id="PF01551">
    <property type="entry name" value="Peptidase_M23"/>
    <property type="match status" value="2"/>
</dbReference>
<dbReference type="InterPro" id="IPR050570">
    <property type="entry name" value="Cell_wall_metabolism_enzyme"/>
</dbReference>
<proteinExistence type="predicted"/>
<dbReference type="CDD" id="cd12797">
    <property type="entry name" value="M23_peptidase"/>
    <property type="match status" value="1"/>
</dbReference>
<dbReference type="PANTHER" id="PTHR21666">
    <property type="entry name" value="PEPTIDASE-RELATED"/>
    <property type="match status" value="1"/>
</dbReference>
<sequence>MKYSLLFLFFCIIPTYLSNIYAKDTITIKSPLKIPLLLSGNYGELRNNHFHTGLDFKTQGRTGLPIYAADKGYVSRISVSPYGYGLALYIDHPSGITTVYGHLDRFAPYIDKIVKQKQYEEESFSVNFYLKKDELKVEQGQLVAYSGNTGSSGGPHLHFEMRHTESENLINPAPYFKNKLVDTKCPSVRSIAIYPVKGKGVINGSSHRKIATPAIETSEKYIINDTFTAWGDIYFGIKAYDYMNNTSNIYGIYSLKIFVDNSPIYSFEINDLSFDVNRAVNSLIDYADWKNNKSFYMRSYVAPGNQLPIYTNVIDRGIFKIQQEKDYQIRYELSDIYGNTSVVNMIIKGRKQDIPDTTFPQNSYHLPYHKKNIIKGKGIYWELPQGALYENIDLKYGYNNEYSEYFSPVYTLGEENIPLHTYTTLKIQITKDTIQDKKQYYVARLGKKGESAFCGNYENGYITVSVRDLGRFTVKVDSIPPTITPLTPEKWGRSGRIRLRIGDTQSGIKSFRGEIDGKFVIFSMDGKTSIAQHTLETPRTVRGKKHSLHFEVIDSCGNIKQYKKEFYW</sequence>
<dbReference type="KEGG" id="copr:Cop2CBH44_10540"/>
<dbReference type="EMBL" id="AP023322">
    <property type="protein sequence ID" value="BCI62701.1"/>
    <property type="molecule type" value="Genomic_DNA"/>
</dbReference>
<feature type="domain" description="M23ase beta-sheet core" evidence="1">
    <location>
        <begin position="50"/>
        <end position="118"/>
    </location>
</feature>
<evidence type="ECO:0000313" key="2">
    <source>
        <dbReference type="EMBL" id="BCI62701.1"/>
    </source>
</evidence>
<organism evidence="2 3">
    <name type="scientific">Coprobacter secundus subsp. similis</name>
    <dbReference type="NCBI Taxonomy" id="2751153"/>
    <lineage>
        <taxon>Bacteria</taxon>
        <taxon>Pseudomonadati</taxon>
        <taxon>Bacteroidota</taxon>
        <taxon>Bacteroidia</taxon>
        <taxon>Bacteroidales</taxon>
        <taxon>Barnesiellaceae</taxon>
        <taxon>Coprobacter</taxon>
    </lineage>
</organism>
<dbReference type="Gene3D" id="2.70.70.10">
    <property type="entry name" value="Glucose Permease (Domain IIA)"/>
    <property type="match status" value="1"/>
</dbReference>
<keyword evidence="3" id="KW-1185">Reference proteome</keyword>